<dbReference type="InterPro" id="IPR006099">
    <property type="entry name" value="MeMalonylCoA_mutase_a/b_cat"/>
</dbReference>
<dbReference type="Pfam" id="PF01642">
    <property type="entry name" value="MM_CoA_mutase"/>
    <property type="match status" value="1"/>
</dbReference>
<dbReference type="PANTHER" id="PTHR48101">
    <property type="entry name" value="METHYLMALONYL-COA MUTASE, MITOCHONDRIAL-RELATED"/>
    <property type="match status" value="1"/>
</dbReference>
<protein>
    <submittedName>
        <fullName evidence="2">Methylmalonyl-CoA mutase</fullName>
    </submittedName>
</protein>
<dbReference type="AlphaFoldDB" id="A0A1P9X3L0"/>
<dbReference type="Gene3D" id="3.20.20.240">
    <property type="entry name" value="Methylmalonyl-CoA mutase"/>
    <property type="match status" value="2"/>
</dbReference>
<reference evidence="2 3" key="1">
    <citation type="submission" date="2016-01" db="EMBL/GenBank/DDBJ databases">
        <authorList>
            <person name="Oliw E.H."/>
        </authorList>
    </citation>
    <scope>NUCLEOTIDE SEQUENCE [LARGE SCALE GENOMIC DNA]</scope>
    <source>
        <strain evidence="2 3">DY10</strain>
    </source>
</reference>
<name>A0A1P9X3L0_9BACT</name>
<accession>A0A1P9X3L0</accession>
<dbReference type="GO" id="GO:0016866">
    <property type="term" value="F:intramolecular transferase activity"/>
    <property type="evidence" value="ECO:0007669"/>
    <property type="project" value="InterPro"/>
</dbReference>
<dbReference type="SUPFAM" id="SSF51703">
    <property type="entry name" value="Cobalamin (vitamin B12)-dependent enzymes"/>
    <property type="match status" value="1"/>
</dbReference>
<dbReference type="RefSeq" id="WP_077133701.1">
    <property type="nucleotide sequence ID" value="NZ_CP014263.1"/>
</dbReference>
<organism evidence="2 3">
    <name type="scientific">Spirosoma montaniterrae</name>
    <dbReference type="NCBI Taxonomy" id="1178516"/>
    <lineage>
        <taxon>Bacteria</taxon>
        <taxon>Pseudomonadati</taxon>
        <taxon>Bacteroidota</taxon>
        <taxon>Cytophagia</taxon>
        <taxon>Cytophagales</taxon>
        <taxon>Cytophagaceae</taxon>
        <taxon>Spirosoma</taxon>
    </lineage>
</organism>
<dbReference type="PANTHER" id="PTHR48101:SF1">
    <property type="entry name" value="METHYLMALONYL-COA MUTASE, LARGE SUBUNIT"/>
    <property type="match status" value="1"/>
</dbReference>
<sequence length="436" mass="48480">MEPLSSPAFPPASKLDWLAQVRRELKDERADELLRWHTPEGFTIDPYYTADDLNSLAVSDLQDPQKAYPGWLNTPEYTLTNDPRSDNRHLRHALERGADALLLNLPTQPDLARLLDGIKLSDTPVFFRLAGDASAFVRALQTVAPYQLKGGLLTNNANLEATQLTLDSPQFRTLGISSHDFHNAGATATQELAFTLARLAERFDSLTATGLQAEQIIQKTVLSVSVGTSYFLEIAKLRALRVLIQRFYQRSSFITHHSSLVHCQTSSFYNATATPYSNLLRATTEAMAAVVGGCDALTVQPYDTLLNAPNEFSERIARNVSVLLRDESYFDKVADPSAGSYYIETLTHELTERAWALFGQVQGMGGLAKAFEMGFIQAEIERAYQAKRQAVRDGRVLVGVNKYRFDEADNAIGEAVTLFRLPLSTLPDRRLAAEFE</sequence>
<dbReference type="Proteomes" id="UP000187941">
    <property type="component" value="Chromosome"/>
</dbReference>
<evidence type="ECO:0000313" key="2">
    <source>
        <dbReference type="EMBL" id="AQG82226.1"/>
    </source>
</evidence>
<evidence type="ECO:0000259" key="1">
    <source>
        <dbReference type="Pfam" id="PF01642"/>
    </source>
</evidence>
<feature type="domain" description="Methylmalonyl-CoA mutase alpha/beta chain catalytic" evidence="1">
    <location>
        <begin position="168"/>
        <end position="410"/>
    </location>
</feature>
<dbReference type="STRING" id="1178516.AWR27_24775"/>
<gene>
    <name evidence="2" type="ORF">AWR27_24775</name>
</gene>
<dbReference type="GO" id="GO:0031419">
    <property type="term" value="F:cobalamin binding"/>
    <property type="evidence" value="ECO:0007669"/>
    <property type="project" value="InterPro"/>
</dbReference>
<proteinExistence type="predicted"/>
<evidence type="ECO:0000313" key="3">
    <source>
        <dbReference type="Proteomes" id="UP000187941"/>
    </source>
</evidence>
<dbReference type="InterPro" id="IPR016176">
    <property type="entry name" value="Cbl-dep_enz_cat"/>
</dbReference>
<dbReference type="KEGG" id="smon:AWR27_24775"/>
<dbReference type="EMBL" id="CP014263">
    <property type="protein sequence ID" value="AQG82226.1"/>
    <property type="molecule type" value="Genomic_DNA"/>
</dbReference>
<dbReference type="OrthoDB" id="9762378at2"/>
<keyword evidence="3" id="KW-1185">Reference proteome</keyword>